<proteinExistence type="inferred from homology"/>
<evidence type="ECO:0000256" key="6">
    <source>
        <dbReference type="ARBA" id="ARBA00037066"/>
    </source>
</evidence>
<keyword evidence="3" id="KW-0547">Nucleotide-binding</keyword>
<dbReference type="RefSeq" id="WP_209738478.1">
    <property type="nucleotide sequence ID" value="NZ_CP072611.1"/>
</dbReference>
<evidence type="ECO:0000256" key="3">
    <source>
        <dbReference type="ARBA" id="ARBA00022741"/>
    </source>
</evidence>
<name>A0ABW5CLT1_9HYPH</name>
<evidence type="ECO:0000256" key="2">
    <source>
        <dbReference type="ARBA" id="ARBA00022448"/>
    </source>
</evidence>
<dbReference type="PROSITE" id="PS50893">
    <property type="entry name" value="ABC_TRANSPORTER_2"/>
    <property type="match status" value="1"/>
</dbReference>
<dbReference type="GO" id="GO:0005524">
    <property type="term" value="F:ATP binding"/>
    <property type="evidence" value="ECO:0007669"/>
    <property type="project" value="UniProtKB-KW"/>
</dbReference>
<dbReference type="PANTHER" id="PTHR42794:SF1">
    <property type="entry name" value="HEMIN IMPORT ATP-BINDING PROTEIN HMUV"/>
    <property type="match status" value="1"/>
</dbReference>
<evidence type="ECO:0000313" key="8">
    <source>
        <dbReference type="EMBL" id="MFD2237592.1"/>
    </source>
</evidence>
<dbReference type="Pfam" id="PF00005">
    <property type="entry name" value="ABC_tran"/>
    <property type="match status" value="1"/>
</dbReference>
<reference evidence="9" key="1">
    <citation type="journal article" date="2019" name="Int. J. Syst. Evol. Microbiol.">
        <title>The Global Catalogue of Microorganisms (GCM) 10K type strain sequencing project: providing services to taxonomists for standard genome sequencing and annotation.</title>
        <authorList>
            <consortium name="The Broad Institute Genomics Platform"/>
            <consortium name="The Broad Institute Genome Sequencing Center for Infectious Disease"/>
            <person name="Wu L."/>
            <person name="Ma J."/>
        </authorList>
    </citation>
    <scope>NUCLEOTIDE SEQUENCE [LARGE SCALE GENOMIC DNA]</scope>
    <source>
        <strain evidence="9">ZS-35-S2</strain>
    </source>
</reference>
<evidence type="ECO:0000313" key="9">
    <source>
        <dbReference type="Proteomes" id="UP001597371"/>
    </source>
</evidence>
<accession>A0ABW5CLT1</accession>
<keyword evidence="4 8" id="KW-0067">ATP-binding</keyword>
<comment type="function">
    <text evidence="6">Part of the ABC transporter complex HmuTUV involved in hemin import. Responsible for energy coupling to the transport system.</text>
</comment>
<dbReference type="PROSITE" id="PS00211">
    <property type="entry name" value="ABC_TRANSPORTER_1"/>
    <property type="match status" value="1"/>
</dbReference>
<dbReference type="CDD" id="cd03214">
    <property type="entry name" value="ABC_Iron-Siderophores_B12_Hemin"/>
    <property type="match status" value="1"/>
</dbReference>
<dbReference type="PANTHER" id="PTHR42794">
    <property type="entry name" value="HEMIN IMPORT ATP-BINDING PROTEIN HMUV"/>
    <property type="match status" value="1"/>
</dbReference>
<feature type="domain" description="ABC transporter" evidence="7">
    <location>
        <begin position="4"/>
        <end position="239"/>
    </location>
</feature>
<dbReference type="EMBL" id="JBHUIJ010000010">
    <property type="protein sequence ID" value="MFD2237592.1"/>
    <property type="molecule type" value="Genomic_DNA"/>
</dbReference>
<dbReference type="SMART" id="SM00382">
    <property type="entry name" value="AAA"/>
    <property type="match status" value="1"/>
</dbReference>
<comment type="caution">
    <text evidence="8">The sequence shown here is derived from an EMBL/GenBank/DDBJ whole genome shotgun (WGS) entry which is preliminary data.</text>
</comment>
<evidence type="ECO:0000256" key="5">
    <source>
        <dbReference type="ARBA" id="ARBA00022967"/>
    </source>
</evidence>
<dbReference type="InterPro" id="IPR003593">
    <property type="entry name" value="AAA+_ATPase"/>
</dbReference>
<protein>
    <submittedName>
        <fullName evidence="8">ABC transporter ATP-binding protein</fullName>
    </submittedName>
</protein>
<keyword evidence="5" id="KW-1278">Translocase</keyword>
<comment type="similarity">
    <text evidence="1">Belongs to the ABC transporter superfamily.</text>
</comment>
<keyword evidence="9" id="KW-1185">Reference proteome</keyword>
<organism evidence="8 9">
    <name type="scientific">Aureimonas populi</name>
    <dbReference type="NCBI Taxonomy" id="1701758"/>
    <lineage>
        <taxon>Bacteria</taxon>
        <taxon>Pseudomonadati</taxon>
        <taxon>Pseudomonadota</taxon>
        <taxon>Alphaproteobacteria</taxon>
        <taxon>Hyphomicrobiales</taxon>
        <taxon>Aurantimonadaceae</taxon>
        <taxon>Aureimonas</taxon>
    </lineage>
</organism>
<evidence type="ECO:0000259" key="7">
    <source>
        <dbReference type="PROSITE" id="PS50893"/>
    </source>
</evidence>
<dbReference type="Proteomes" id="UP001597371">
    <property type="component" value="Unassembled WGS sequence"/>
</dbReference>
<dbReference type="Gene3D" id="3.40.50.300">
    <property type="entry name" value="P-loop containing nucleotide triphosphate hydrolases"/>
    <property type="match status" value="1"/>
</dbReference>
<sequence length="266" mass="28365">MSFLTAADLAFGYRGAPVGRDVTLSVARGEVLALLGPNGCGKTTLFKTLLGLLPPRGGRLLLEGREVAAFTRAEFARRVAYVPQAHGATFPFRVREMVLMGRASRIDTFATPSAIDRQAADAAMETLGIAHLADRLFPEVSGGERQMALIARALAQEPAMLVMDEPTASLDFGNQARVLERIADLSRSGLAIVLSTHDPGHAFACAHRVALMKGGRVLATGSPQEVVTAEALRGLYGVEVAIAYMQGAGRHVCVPTLTRNEKERDS</sequence>
<gene>
    <name evidence="8" type="ORF">ACFSKQ_08950</name>
</gene>
<dbReference type="SUPFAM" id="SSF52540">
    <property type="entry name" value="P-loop containing nucleoside triphosphate hydrolases"/>
    <property type="match status" value="1"/>
</dbReference>
<dbReference type="InterPro" id="IPR027417">
    <property type="entry name" value="P-loop_NTPase"/>
</dbReference>
<evidence type="ECO:0000256" key="1">
    <source>
        <dbReference type="ARBA" id="ARBA00005417"/>
    </source>
</evidence>
<dbReference type="InterPro" id="IPR017871">
    <property type="entry name" value="ABC_transporter-like_CS"/>
</dbReference>
<dbReference type="InterPro" id="IPR003439">
    <property type="entry name" value="ABC_transporter-like_ATP-bd"/>
</dbReference>
<keyword evidence="2" id="KW-0813">Transport</keyword>
<evidence type="ECO:0000256" key="4">
    <source>
        <dbReference type="ARBA" id="ARBA00022840"/>
    </source>
</evidence>